<dbReference type="RefSeq" id="WP_058242736.1">
    <property type="nucleotide sequence ID" value="NZ_CYSB01000036.1"/>
</dbReference>
<dbReference type="PRINTS" id="PR01001">
    <property type="entry name" value="FADG3PDH"/>
</dbReference>
<dbReference type="EC" id="1.1.5.3" evidence="9"/>
<gene>
    <name evidence="9" type="primary">glpD_1</name>
    <name evidence="8" type="ORF">TL5118_02851</name>
    <name evidence="9" type="ORF">TL5120_01210</name>
</gene>
<dbReference type="GO" id="GO:0004368">
    <property type="term" value="F:glycerol-3-phosphate dehydrogenase (quinone) activity"/>
    <property type="evidence" value="ECO:0007669"/>
    <property type="project" value="UniProtKB-EC"/>
</dbReference>
<dbReference type="Pfam" id="PF01266">
    <property type="entry name" value="DAO"/>
    <property type="match status" value="1"/>
</dbReference>
<dbReference type="PANTHER" id="PTHR11985">
    <property type="entry name" value="GLYCEROL-3-PHOSPHATE DEHYDROGENASE"/>
    <property type="match status" value="1"/>
</dbReference>
<evidence type="ECO:0000313" key="9">
    <source>
        <dbReference type="EMBL" id="CUH71424.1"/>
    </source>
</evidence>
<protein>
    <submittedName>
        <fullName evidence="9">Aerobic glycerol-3-phosphate dehydrogenase</fullName>
        <ecNumber evidence="9">1.1.5.3</ecNumber>
    </submittedName>
</protein>
<evidence type="ECO:0000259" key="6">
    <source>
        <dbReference type="Pfam" id="PF01266"/>
    </source>
</evidence>
<evidence type="ECO:0000313" key="8">
    <source>
        <dbReference type="EMBL" id="CUH68892.1"/>
    </source>
</evidence>
<dbReference type="InterPro" id="IPR036188">
    <property type="entry name" value="FAD/NAD-bd_sf"/>
</dbReference>
<proteinExistence type="inferred from homology"/>
<keyword evidence="5 9" id="KW-0560">Oxidoreductase</keyword>
<keyword evidence="3" id="KW-0285">Flavoprotein</keyword>
<dbReference type="PANTHER" id="PTHR11985:SF15">
    <property type="entry name" value="GLYCEROL-3-PHOSPHATE DEHYDROGENASE, MITOCHONDRIAL"/>
    <property type="match status" value="1"/>
</dbReference>
<dbReference type="Gene3D" id="3.30.9.10">
    <property type="entry name" value="D-Amino Acid Oxidase, subunit A, domain 2"/>
    <property type="match status" value="1"/>
</dbReference>
<evidence type="ECO:0000256" key="3">
    <source>
        <dbReference type="ARBA" id="ARBA00022630"/>
    </source>
</evidence>
<comment type="cofactor">
    <cofactor evidence="1">
        <name>FAD</name>
        <dbReference type="ChEBI" id="CHEBI:57692"/>
    </cofactor>
</comment>
<keyword evidence="10" id="KW-1185">Reference proteome</keyword>
<accession>A0A0P1FL76</accession>
<name>A0A0P1FL76_9RHOB</name>
<dbReference type="EMBL" id="CYSB01000036">
    <property type="protein sequence ID" value="CUH68892.1"/>
    <property type="molecule type" value="Genomic_DNA"/>
</dbReference>
<evidence type="ECO:0000259" key="7">
    <source>
        <dbReference type="Pfam" id="PF16901"/>
    </source>
</evidence>
<dbReference type="EMBL" id="CYSC01000020">
    <property type="protein sequence ID" value="CUH71424.1"/>
    <property type="molecule type" value="Genomic_DNA"/>
</dbReference>
<comment type="similarity">
    <text evidence="2">Belongs to the FAD-dependent glycerol-3-phosphate dehydrogenase family.</text>
</comment>
<evidence type="ECO:0000256" key="4">
    <source>
        <dbReference type="ARBA" id="ARBA00022827"/>
    </source>
</evidence>
<feature type="domain" description="Alpha-glycerophosphate oxidase C-terminal" evidence="7">
    <location>
        <begin position="417"/>
        <end position="536"/>
    </location>
</feature>
<feature type="domain" description="FAD dependent oxidoreductase" evidence="6">
    <location>
        <begin position="19"/>
        <end position="369"/>
    </location>
</feature>
<evidence type="ECO:0000313" key="10">
    <source>
        <dbReference type="Proteomes" id="UP000051086"/>
    </source>
</evidence>
<reference evidence="9 11" key="2">
    <citation type="submission" date="2015-09" db="EMBL/GenBank/DDBJ databases">
        <authorList>
            <consortium name="Swine Surveillance"/>
        </authorList>
    </citation>
    <scope>NUCLEOTIDE SEQUENCE [LARGE SCALE GENOMIC DNA]</scope>
    <source>
        <strain evidence="9 11">5120</strain>
    </source>
</reference>
<sequence>MPDQRTKIWQDLNDDSAFDVVVVGGGVNGIGTYRELALQGLRVLLVERGDFASGCSAAPSRMIHGGLRYLENGEFDLVRESLQERDALLLNAPHMVHPLPTVIPITSTFSGLFNAAASFLGRSGKPARRGALPIKLGLGLYDWVTRKRRLMPKHSFAGRRQTRENWPGLMAEARYTATYHDAWIGFPERLCVEMLQDVAQAAPRCLALNYAEIRKEVGGHTVTCQRSGQSAQVAPRLIINATGAWLDETVTQLGGAAQKRMVEGTKGSHLILDHPELHAALKGSMVFFENDDGRVCIVFPFHDRVLAGSTDIRVSHPGRVRCEPEEQEYILTSLRNVFPGLVIAADQIVFSYSGIRPLPQSDQDFTGRISRGHDIRLLEGTVPQLCMIGGKWTTFRAFAAQAADEAMELLGVTRRTETLQLPIGGGADFAGADEVAQSLQATHGLTPDRAAHLAQRYGSKAAEVAAACGPTDQPLAAATQYSRAEMAHLIRTEFVQNLSDLALRRTDLAISGDLSMQIIEALADVMAEVTSLSADQVAAQKTALIDELTTYHGVDAATLNTRNTERTAQCA</sequence>
<dbReference type="Proteomes" id="UP000051887">
    <property type="component" value="Unassembled WGS sequence"/>
</dbReference>
<dbReference type="SUPFAM" id="SSF51905">
    <property type="entry name" value="FAD/NAD(P)-binding domain"/>
    <property type="match status" value="1"/>
</dbReference>
<evidence type="ECO:0000256" key="5">
    <source>
        <dbReference type="ARBA" id="ARBA00023002"/>
    </source>
</evidence>
<evidence type="ECO:0000313" key="11">
    <source>
        <dbReference type="Proteomes" id="UP000051887"/>
    </source>
</evidence>
<organism evidence="9 11">
    <name type="scientific">Thalassovita autumnalis</name>
    <dbReference type="NCBI Taxonomy" id="2072972"/>
    <lineage>
        <taxon>Bacteria</taxon>
        <taxon>Pseudomonadati</taxon>
        <taxon>Pseudomonadota</taxon>
        <taxon>Alphaproteobacteria</taxon>
        <taxon>Rhodobacterales</taxon>
        <taxon>Roseobacteraceae</taxon>
        <taxon>Thalassovita</taxon>
    </lineage>
</organism>
<dbReference type="Proteomes" id="UP000051086">
    <property type="component" value="Unassembled WGS sequence"/>
</dbReference>
<dbReference type="InterPro" id="IPR000447">
    <property type="entry name" value="G3P_DH_FAD-dep"/>
</dbReference>
<dbReference type="InterPro" id="IPR038299">
    <property type="entry name" value="DAO_C_sf"/>
</dbReference>
<dbReference type="InterPro" id="IPR006076">
    <property type="entry name" value="FAD-dep_OxRdtase"/>
</dbReference>
<evidence type="ECO:0000256" key="1">
    <source>
        <dbReference type="ARBA" id="ARBA00001974"/>
    </source>
</evidence>
<dbReference type="Gene3D" id="1.10.8.870">
    <property type="entry name" value="Alpha-glycerophosphate oxidase, cap domain"/>
    <property type="match status" value="1"/>
</dbReference>
<dbReference type="InterPro" id="IPR031656">
    <property type="entry name" value="DAO_C"/>
</dbReference>
<dbReference type="OrthoDB" id="9766796at2"/>
<dbReference type="GO" id="GO:0046168">
    <property type="term" value="P:glycerol-3-phosphate catabolic process"/>
    <property type="evidence" value="ECO:0007669"/>
    <property type="project" value="TreeGrafter"/>
</dbReference>
<dbReference type="Pfam" id="PF16901">
    <property type="entry name" value="DAO_C"/>
    <property type="match status" value="1"/>
</dbReference>
<evidence type="ECO:0000256" key="2">
    <source>
        <dbReference type="ARBA" id="ARBA00007330"/>
    </source>
</evidence>
<dbReference type="AlphaFoldDB" id="A0A0P1FL76"/>
<dbReference type="Gene3D" id="3.50.50.60">
    <property type="entry name" value="FAD/NAD(P)-binding domain"/>
    <property type="match status" value="1"/>
</dbReference>
<reference evidence="8 10" key="1">
    <citation type="submission" date="2015-09" db="EMBL/GenBank/DDBJ databases">
        <authorList>
            <person name="Rodrigo-Torres L."/>
            <person name="Arahal D.R."/>
        </authorList>
    </citation>
    <scope>NUCLEOTIDE SEQUENCE [LARGE SCALE GENOMIC DNA]</scope>
    <source>
        <strain evidence="8 10">CECT 5118</strain>
    </source>
</reference>
<keyword evidence="4" id="KW-0274">FAD</keyword>